<keyword evidence="1" id="KW-0472">Membrane</keyword>
<feature type="transmembrane region" description="Helical" evidence="1">
    <location>
        <begin position="31"/>
        <end position="58"/>
    </location>
</feature>
<organism evidence="2 3">
    <name type="scientific">Nocardioides conyzicola</name>
    <dbReference type="NCBI Taxonomy" id="1651781"/>
    <lineage>
        <taxon>Bacteria</taxon>
        <taxon>Bacillati</taxon>
        <taxon>Actinomycetota</taxon>
        <taxon>Actinomycetes</taxon>
        <taxon>Propionibacteriales</taxon>
        <taxon>Nocardioidaceae</taxon>
        <taxon>Nocardioides</taxon>
    </lineage>
</organism>
<gene>
    <name evidence="2" type="ORF">GCM10023349_21780</name>
</gene>
<evidence type="ECO:0000313" key="2">
    <source>
        <dbReference type="EMBL" id="GAA4703928.1"/>
    </source>
</evidence>
<keyword evidence="1" id="KW-1133">Transmembrane helix</keyword>
<dbReference type="Proteomes" id="UP001499974">
    <property type="component" value="Unassembled WGS sequence"/>
</dbReference>
<comment type="caution">
    <text evidence="2">The sequence shown here is derived from an EMBL/GenBank/DDBJ whole genome shotgun (WGS) entry which is preliminary data.</text>
</comment>
<reference evidence="3" key="1">
    <citation type="journal article" date="2019" name="Int. J. Syst. Evol. Microbiol.">
        <title>The Global Catalogue of Microorganisms (GCM) 10K type strain sequencing project: providing services to taxonomists for standard genome sequencing and annotation.</title>
        <authorList>
            <consortium name="The Broad Institute Genomics Platform"/>
            <consortium name="The Broad Institute Genome Sequencing Center for Infectious Disease"/>
            <person name="Wu L."/>
            <person name="Ma J."/>
        </authorList>
    </citation>
    <scope>NUCLEOTIDE SEQUENCE [LARGE SCALE GENOMIC DNA]</scope>
    <source>
        <strain evidence="3">JCM 18531</strain>
    </source>
</reference>
<protein>
    <submittedName>
        <fullName evidence="2">Uncharacterized protein</fullName>
    </submittedName>
</protein>
<evidence type="ECO:0000313" key="3">
    <source>
        <dbReference type="Proteomes" id="UP001499974"/>
    </source>
</evidence>
<keyword evidence="3" id="KW-1185">Reference proteome</keyword>
<accession>A0ABP8XB67</accession>
<feature type="transmembrane region" description="Helical" evidence="1">
    <location>
        <begin position="64"/>
        <end position="85"/>
    </location>
</feature>
<dbReference type="EMBL" id="BAABKM010000002">
    <property type="protein sequence ID" value="GAA4703928.1"/>
    <property type="molecule type" value="Genomic_DNA"/>
</dbReference>
<keyword evidence="1" id="KW-0812">Transmembrane</keyword>
<feature type="transmembrane region" description="Helical" evidence="1">
    <location>
        <begin position="208"/>
        <end position="228"/>
    </location>
</feature>
<proteinExistence type="predicted"/>
<dbReference type="RefSeq" id="WP_345521284.1">
    <property type="nucleotide sequence ID" value="NZ_BAABKM010000002.1"/>
</dbReference>
<evidence type="ECO:0000256" key="1">
    <source>
        <dbReference type="SAM" id="Phobius"/>
    </source>
</evidence>
<name>A0ABP8XB67_9ACTN</name>
<sequence length="233" mass="24306">MAEGHELDETPGGRTDISRRLRSALRRGASAALRTAVTTSLAVVAGLVVLDAVCTWWASRGSVAGAAIAFTFTGMTGALFATYVVGVRAVGRGVIVGNEEAQLGQLVLEATLSSAPATSDLGVATAEHVRSASVRTRAAVDRLETQVDGNVVTRFAARRVLGLVTRLVGEKVAETLVDNRGDIPGTVRGLSVSVTSWLSSMVVRWMRVQTFVACAIAVVVCLLAATLLSQAPF</sequence>